<sequence>MRALFAILASALLAVTPTPASLPPPQAPLRTPELPVQKHLLPSNLLHGDNVQAVLHQVASNLNQGVSDGSENLLQDLSTTGSSRIEMVAANDLRPVMQNWGLEDGALDQAYDRIHKSIERAIGEAVYSAQGFSLNWISTQDNGAETTRLSTLLVVVKLSDVHGGDDAWIAEIGHIPVSSDANTIVCYRCWFKPCCRNTAEDLRNRENIIAAISTFHADWALNHLPDPPADLFAGRTEVSLSSSSEAPLWPGRFESLLRHFLGNSAENRDARKTYRSGLLAAVQNATLSHRQGFHNMEWVVREQGVVPMLQDMMSTCFSMAGIE</sequence>
<reference evidence="2" key="1">
    <citation type="submission" date="2021-06" db="EMBL/GenBank/DDBJ databases">
        <title>Genome Sequence of Mortierella hyaline Strain SCG-10, a Cold-Adapted, Nitrate-Reducing Fungus Isolated from Soil in Minnesota, USA.</title>
        <authorList>
            <person name="Aldossari N."/>
        </authorList>
    </citation>
    <scope>NUCLEOTIDE SEQUENCE</scope>
    <source>
        <strain evidence="2">SCG-10</strain>
    </source>
</reference>
<organism evidence="2 3">
    <name type="scientific">Linnemannia hyalina</name>
    <dbReference type="NCBI Taxonomy" id="64524"/>
    <lineage>
        <taxon>Eukaryota</taxon>
        <taxon>Fungi</taxon>
        <taxon>Fungi incertae sedis</taxon>
        <taxon>Mucoromycota</taxon>
        <taxon>Mortierellomycotina</taxon>
        <taxon>Mortierellomycetes</taxon>
        <taxon>Mortierellales</taxon>
        <taxon>Mortierellaceae</taxon>
        <taxon>Linnemannia</taxon>
    </lineage>
</organism>
<proteinExistence type="predicted"/>
<accession>A0A9P7XKK2</accession>
<feature type="signal peptide" evidence="1">
    <location>
        <begin position="1"/>
        <end position="20"/>
    </location>
</feature>
<dbReference type="Proteomes" id="UP000707451">
    <property type="component" value="Unassembled WGS sequence"/>
</dbReference>
<keyword evidence="1" id="KW-0732">Signal</keyword>
<dbReference type="EMBL" id="JAHRHY010000018">
    <property type="protein sequence ID" value="KAG9062781.1"/>
    <property type="molecule type" value="Genomic_DNA"/>
</dbReference>
<evidence type="ECO:0000313" key="3">
    <source>
        <dbReference type="Proteomes" id="UP000707451"/>
    </source>
</evidence>
<dbReference type="AlphaFoldDB" id="A0A9P7XKK2"/>
<feature type="chain" id="PRO_5040247935" evidence="1">
    <location>
        <begin position="21"/>
        <end position="323"/>
    </location>
</feature>
<evidence type="ECO:0000313" key="2">
    <source>
        <dbReference type="EMBL" id="KAG9062781.1"/>
    </source>
</evidence>
<comment type="caution">
    <text evidence="2">The sequence shown here is derived from an EMBL/GenBank/DDBJ whole genome shotgun (WGS) entry which is preliminary data.</text>
</comment>
<name>A0A9P7XKK2_9FUNG</name>
<keyword evidence="3" id="KW-1185">Reference proteome</keyword>
<dbReference type="OrthoDB" id="10021044at2759"/>
<protein>
    <submittedName>
        <fullName evidence="2">Uncharacterized protein</fullName>
    </submittedName>
</protein>
<gene>
    <name evidence="2" type="ORF">KI688_005087</name>
</gene>
<evidence type="ECO:0000256" key="1">
    <source>
        <dbReference type="SAM" id="SignalP"/>
    </source>
</evidence>